<keyword evidence="3" id="KW-1185">Reference proteome</keyword>
<sequence>MIKKAMLLSLSLLLAPMAFAASELDEALQSVGLLNSNYEYTHKELVSEVFRLVTNDYSQSLPMDINNYTRNQSMMLTPHYGNVSVLYTLPLTPEERDFLTDELSSNEILKESCLDYYLSNKFMLANHYTLVYSYSDQNH</sequence>
<dbReference type="RefSeq" id="WP_244152372.1">
    <property type="nucleotide sequence ID" value="NZ_FUGD01000065.1"/>
</dbReference>
<evidence type="ECO:0000313" key="2">
    <source>
        <dbReference type="EMBL" id="SJM36878.1"/>
    </source>
</evidence>
<accession>A0A1R4EEF5</accession>
<feature type="chain" id="PRO_5012322737" evidence="1">
    <location>
        <begin position="21"/>
        <end position="139"/>
    </location>
</feature>
<evidence type="ECO:0000313" key="3">
    <source>
        <dbReference type="Proteomes" id="UP000188169"/>
    </source>
</evidence>
<reference evidence="3" key="1">
    <citation type="submission" date="2017-02" db="EMBL/GenBank/DDBJ databases">
        <authorList>
            <person name="Mornico D."/>
        </authorList>
    </citation>
    <scope>NUCLEOTIDE SEQUENCE [LARGE SCALE GENOMIC DNA]</scope>
</reference>
<dbReference type="Proteomes" id="UP000188169">
    <property type="component" value="Unassembled WGS sequence"/>
</dbReference>
<dbReference type="AlphaFoldDB" id="A0A1R4EEF5"/>
<evidence type="ECO:0000256" key="1">
    <source>
        <dbReference type="SAM" id="SignalP"/>
    </source>
</evidence>
<organism evidence="2 3">
    <name type="scientific">Psychrobacter pasteurii</name>
    <dbReference type="NCBI Taxonomy" id="1945520"/>
    <lineage>
        <taxon>Bacteria</taxon>
        <taxon>Pseudomonadati</taxon>
        <taxon>Pseudomonadota</taxon>
        <taxon>Gammaproteobacteria</taxon>
        <taxon>Moraxellales</taxon>
        <taxon>Moraxellaceae</taxon>
        <taxon>Psychrobacter</taxon>
    </lineage>
</organism>
<feature type="signal peptide" evidence="1">
    <location>
        <begin position="1"/>
        <end position="20"/>
    </location>
</feature>
<name>A0A1R4EEF5_9GAMM</name>
<protein>
    <submittedName>
        <fullName evidence="2">Uncharacterized protein</fullName>
    </submittedName>
</protein>
<proteinExistence type="predicted"/>
<dbReference type="EMBL" id="FUGD01000065">
    <property type="protein sequence ID" value="SJM36878.1"/>
    <property type="molecule type" value="Genomic_DNA"/>
</dbReference>
<keyword evidence="1" id="KW-0732">Signal</keyword>
<gene>
    <name evidence="2" type="ORF">A1019T_00845</name>
</gene>